<gene>
    <name evidence="1" type="ORF">FLSS-10_0032</name>
</gene>
<protein>
    <submittedName>
        <fullName evidence="1">Uncharacterized protein</fullName>
    </submittedName>
</protein>
<proteinExistence type="predicted"/>
<name>M1Q2R9_9ZZZZ</name>
<reference evidence="1" key="1">
    <citation type="journal article" date="2013" name="Syst. Appl. Microbiol.">
        <title>New insights into the archaeal diversity of a hypersaline microbial mat obtained by a metagenomic approach.</title>
        <authorList>
            <person name="Lopez-Lopez A."/>
            <person name="Richter M."/>
            <person name="Pena A."/>
            <person name="Tamames J."/>
            <person name="Rossello-Mora R."/>
        </authorList>
    </citation>
    <scope>NUCLEOTIDE SEQUENCE</scope>
</reference>
<evidence type="ECO:0000313" key="1">
    <source>
        <dbReference type="EMBL" id="AGF93557.1"/>
    </source>
</evidence>
<organism evidence="1">
    <name type="scientific">uncultured organism</name>
    <dbReference type="NCBI Taxonomy" id="155900"/>
    <lineage>
        <taxon>unclassified sequences</taxon>
        <taxon>environmental samples</taxon>
    </lineage>
</organism>
<sequence>MMSKININIESVSGEKSGEMKGSISDISLSTDLKILEMKSDGDVLIAPFTIKIQYEKSIGHINLRGSARIEGSEEELEKIEKRYKEGNNPDETLVRDILKRSLTEASLISKILDMPSPVPLPKSLNKE</sequence>
<dbReference type="EMBL" id="JX684096">
    <property type="protein sequence ID" value="AGF93557.1"/>
    <property type="molecule type" value="Genomic_DNA"/>
</dbReference>
<dbReference type="AlphaFoldDB" id="M1Q2R9"/>
<accession>M1Q2R9</accession>